<dbReference type="InterPro" id="IPR001173">
    <property type="entry name" value="Glyco_trans_2-like"/>
</dbReference>
<evidence type="ECO:0000313" key="2">
    <source>
        <dbReference type="EMBL" id="KKL83759.1"/>
    </source>
</evidence>
<dbReference type="CDD" id="cd04179">
    <property type="entry name" value="DPM_DPG-synthase_like"/>
    <property type="match status" value="1"/>
</dbReference>
<dbReference type="EMBL" id="LAZR01021890">
    <property type="protein sequence ID" value="KKL83759.1"/>
    <property type="molecule type" value="Genomic_DNA"/>
</dbReference>
<sequence>MRCNPKISVIIPALNEEESISLVLNDIPRGLVEEIIVVDNGSRDNTATVAENFGGRVVSEPLKGYGSACLRGISMLDGDTDIVVFLDADYSDYPQDIHSLLEPLIEDKAELVIGSRLLGTRAKGALLPQAILGNKIATFLIQIFWGFKYTDLGPFRAIKYEDLIGLNMRDKNFGWTVEMQIKAVKKGLRIMEVPVRYRKRIGNSKITGTFSGTILAGFKIIFSPCFDSHLLNASRHSERGKTSVMTGLVSTFSRAMSKILKYIVL</sequence>
<feature type="domain" description="Glycosyltransferase 2-like" evidence="1">
    <location>
        <begin position="8"/>
        <end position="123"/>
    </location>
</feature>
<name>A0A0F9FBS1_9ZZZZ</name>
<dbReference type="AlphaFoldDB" id="A0A0F9FBS1"/>
<gene>
    <name evidence="2" type="ORF">LCGC14_1971520</name>
</gene>
<dbReference type="InterPro" id="IPR029044">
    <property type="entry name" value="Nucleotide-diphossugar_trans"/>
</dbReference>
<evidence type="ECO:0000259" key="1">
    <source>
        <dbReference type="Pfam" id="PF00535"/>
    </source>
</evidence>
<organism evidence="2">
    <name type="scientific">marine sediment metagenome</name>
    <dbReference type="NCBI Taxonomy" id="412755"/>
    <lineage>
        <taxon>unclassified sequences</taxon>
        <taxon>metagenomes</taxon>
        <taxon>ecological metagenomes</taxon>
    </lineage>
</organism>
<dbReference type="SUPFAM" id="SSF53448">
    <property type="entry name" value="Nucleotide-diphospho-sugar transferases"/>
    <property type="match status" value="1"/>
</dbReference>
<protein>
    <recommendedName>
        <fullName evidence="1">Glycosyltransferase 2-like domain-containing protein</fullName>
    </recommendedName>
</protein>
<accession>A0A0F9FBS1</accession>
<dbReference type="Gene3D" id="3.90.550.10">
    <property type="entry name" value="Spore Coat Polysaccharide Biosynthesis Protein SpsA, Chain A"/>
    <property type="match status" value="1"/>
</dbReference>
<comment type="caution">
    <text evidence="2">The sequence shown here is derived from an EMBL/GenBank/DDBJ whole genome shotgun (WGS) entry which is preliminary data.</text>
</comment>
<proteinExistence type="predicted"/>
<reference evidence="2" key="1">
    <citation type="journal article" date="2015" name="Nature">
        <title>Complex archaea that bridge the gap between prokaryotes and eukaryotes.</title>
        <authorList>
            <person name="Spang A."/>
            <person name="Saw J.H."/>
            <person name="Jorgensen S.L."/>
            <person name="Zaremba-Niedzwiedzka K."/>
            <person name="Martijn J."/>
            <person name="Lind A.E."/>
            <person name="van Eijk R."/>
            <person name="Schleper C."/>
            <person name="Guy L."/>
            <person name="Ettema T.J."/>
        </authorList>
    </citation>
    <scope>NUCLEOTIDE SEQUENCE</scope>
</reference>
<dbReference type="PANTHER" id="PTHR48090">
    <property type="entry name" value="UNDECAPRENYL-PHOSPHATE 4-DEOXY-4-FORMAMIDO-L-ARABINOSE TRANSFERASE-RELATED"/>
    <property type="match status" value="1"/>
</dbReference>
<dbReference type="Pfam" id="PF00535">
    <property type="entry name" value="Glycos_transf_2"/>
    <property type="match status" value="1"/>
</dbReference>
<dbReference type="PANTHER" id="PTHR48090:SF7">
    <property type="entry name" value="RFBJ PROTEIN"/>
    <property type="match status" value="1"/>
</dbReference>
<dbReference type="InterPro" id="IPR050256">
    <property type="entry name" value="Glycosyltransferase_2"/>
</dbReference>